<dbReference type="Gene3D" id="1.10.10.10">
    <property type="entry name" value="Winged helix-like DNA-binding domain superfamily/Winged helix DNA-binding domain"/>
    <property type="match status" value="1"/>
</dbReference>
<keyword evidence="4 7" id="KW-0238">DNA-binding</keyword>
<dbReference type="InterPro" id="IPR001789">
    <property type="entry name" value="Sig_transdc_resp-reg_receiver"/>
</dbReference>
<dbReference type="RefSeq" id="WP_182686899.1">
    <property type="nucleotide sequence ID" value="NZ_JACHTF010000008.1"/>
</dbReference>
<dbReference type="Pfam" id="PF00486">
    <property type="entry name" value="Trans_reg_C"/>
    <property type="match status" value="1"/>
</dbReference>
<evidence type="ECO:0000256" key="7">
    <source>
        <dbReference type="PROSITE-ProRule" id="PRU01091"/>
    </source>
</evidence>
<evidence type="ECO:0000313" key="11">
    <source>
        <dbReference type="Proteomes" id="UP000523196"/>
    </source>
</evidence>
<evidence type="ECO:0000256" key="6">
    <source>
        <dbReference type="PROSITE-ProRule" id="PRU00169"/>
    </source>
</evidence>
<feature type="modified residue" description="4-aspartylphosphate" evidence="6">
    <location>
        <position position="62"/>
    </location>
</feature>
<feature type="domain" description="Response regulatory" evidence="8">
    <location>
        <begin position="13"/>
        <end position="128"/>
    </location>
</feature>
<dbReference type="GO" id="GO:0005829">
    <property type="term" value="C:cytosol"/>
    <property type="evidence" value="ECO:0007669"/>
    <property type="project" value="TreeGrafter"/>
</dbReference>
<keyword evidence="1 6" id="KW-0597">Phosphoprotein</keyword>
<keyword evidence="11" id="KW-1185">Reference proteome</keyword>
<evidence type="ECO:0000259" key="8">
    <source>
        <dbReference type="PROSITE" id="PS50110"/>
    </source>
</evidence>
<evidence type="ECO:0000256" key="4">
    <source>
        <dbReference type="ARBA" id="ARBA00023125"/>
    </source>
</evidence>
<dbReference type="PANTHER" id="PTHR48111">
    <property type="entry name" value="REGULATOR OF RPOS"/>
    <property type="match status" value="1"/>
</dbReference>
<reference evidence="10 11" key="1">
    <citation type="submission" date="2020-08" db="EMBL/GenBank/DDBJ databases">
        <authorList>
            <person name="Xu S."/>
            <person name="Li A."/>
        </authorList>
    </citation>
    <scope>NUCLEOTIDE SEQUENCE [LARGE SCALE GENOMIC DNA]</scope>
    <source>
        <strain evidence="10 11">119BY6-57</strain>
    </source>
</reference>
<sequence length="235" mass="25595">MDRLEDEKGAKLAVLLVEDDLDVAAGIADYLEAHGLAVDFAYDASQARARLLESTFDLLVLDVNLPGEDGMSLCRELKQVQGLRQPAIFLTARGGLADKLRGFEAGALDYMVKPFEPAELLARIRAMGTHARAADGGLILADGYRLDPQRGLLSRDELSLPLHATGLGILARLMRAFPGTVSRQALCEGLWGDEAPGSDPLRTHVYQLRRAMHERFGESPITTVRGLGYRFGGPR</sequence>
<dbReference type="AlphaFoldDB" id="A0A7W3Y668"/>
<organism evidence="10 11">
    <name type="scientific">Marilutibacter spongiae</name>
    <dbReference type="NCBI Taxonomy" id="2025720"/>
    <lineage>
        <taxon>Bacteria</taxon>
        <taxon>Pseudomonadati</taxon>
        <taxon>Pseudomonadota</taxon>
        <taxon>Gammaproteobacteria</taxon>
        <taxon>Lysobacterales</taxon>
        <taxon>Lysobacteraceae</taxon>
        <taxon>Marilutibacter</taxon>
    </lineage>
</organism>
<evidence type="ECO:0000256" key="2">
    <source>
        <dbReference type="ARBA" id="ARBA00023012"/>
    </source>
</evidence>
<dbReference type="CDD" id="cd17574">
    <property type="entry name" value="REC_OmpR"/>
    <property type="match status" value="1"/>
</dbReference>
<proteinExistence type="predicted"/>
<evidence type="ECO:0000313" key="10">
    <source>
        <dbReference type="EMBL" id="MBB1060705.1"/>
    </source>
</evidence>
<dbReference type="InterPro" id="IPR039420">
    <property type="entry name" value="WalR-like"/>
</dbReference>
<dbReference type="Gene3D" id="6.10.250.690">
    <property type="match status" value="1"/>
</dbReference>
<dbReference type="Proteomes" id="UP000523196">
    <property type="component" value="Unassembled WGS sequence"/>
</dbReference>
<dbReference type="Pfam" id="PF00072">
    <property type="entry name" value="Response_reg"/>
    <property type="match status" value="1"/>
</dbReference>
<evidence type="ECO:0000259" key="9">
    <source>
        <dbReference type="PROSITE" id="PS51755"/>
    </source>
</evidence>
<dbReference type="Gene3D" id="3.40.50.2300">
    <property type="match status" value="1"/>
</dbReference>
<keyword evidence="5" id="KW-0804">Transcription</keyword>
<gene>
    <name evidence="10" type="ORF">H4F98_08980</name>
</gene>
<dbReference type="PROSITE" id="PS50110">
    <property type="entry name" value="RESPONSE_REGULATORY"/>
    <property type="match status" value="1"/>
</dbReference>
<keyword evidence="2" id="KW-0902">Two-component regulatory system</keyword>
<comment type="caution">
    <text evidence="10">The sequence shown here is derived from an EMBL/GenBank/DDBJ whole genome shotgun (WGS) entry which is preliminary data.</text>
</comment>
<feature type="DNA-binding region" description="OmpR/PhoB-type" evidence="7">
    <location>
        <begin position="136"/>
        <end position="233"/>
    </location>
</feature>
<evidence type="ECO:0000256" key="3">
    <source>
        <dbReference type="ARBA" id="ARBA00023015"/>
    </source>
</evidence>
<evidence type="ECO:0000256" key="5">
    <source>
        <dbReference type="ARBA" id="ARBA00023163"/>
    </source>
</evidence>
<dbReference type="SUPFAM" id="SSF52172">
    <property type="entry name" value="CheY-like"/>
    <property type="match status" value="1"/>
</dbReference>
<dbReference type="InterPro" id="IPR036388">
    <property type="entry name" value="WH-like_DNA-bd_sf"/>
</dbReference>
<name>A0A7W3Y668_9GAMM</name>
<dbReference type="PROSITE" id="PS51755">
    <property type="entry name" value="OMPR_PHOB"/>
    <property type="match status" value="1"/>
</dbReference>
<dbReference type="EMBL" id="JACHTF010000008">
    <property type="protein sequence ID" value="MBB1060705.1"/>
    <property type="molecule type" value="Genomic_DNA"/>
</dbReference>
<dbReference type="PANTHER" id="PTHR48111:SF22">
    <property type="entry name" value="REGULATOR OF RPOS"/>
    <property type="match status" value="1"/>
</dbReference>
<dbReference type="GO" id="GO:0032993">
    <property type="term" value="C:protein-DNA complex"/>
    <property type="evidence" value="ECO:0007669"/>
    <property type="project" value="TreeGrafter"/>
</dbReference>
<keyword evidence="3" id="KW-0805">Transcription regulation</keyword>
<dbReference type="GO" id="GO:0000156">
    <property type="term" value="F:phosphorelay response regulator activity"/>
    <property type="evidence" value="ECO:0007669"/>
    <property type="project" value="TreeGrafter"/>
</dbReference>
<feature type="domain" description="OmpR/PhoB-type" evidence="9">
    <location>
        <begin position="136"/>
        <end position="233"/>
    </location>
</feature>
<protein>
    <submittedName>
        <fullName evidence="10">Response regulator transcription factor</fullName>
    </submittedName>
</protein>
<dbReference type="SMART" id="SM00862">
    <property type="entry name" value="Trans_reg_C"/>
    <property type="match status" value="1"/>
</dbReference>
<evidence type="ECO:0000256" key="1">
    <source>
        <dbReference type="ARBA" id="ARBA00022553"/>
    </source>
</evidence>
<dbReference type="GO" id="GO:0000976">
    <property type="term" value="F:transcription cis-regulatory region binding"/>
    <property type="evidence" value="ECO:0007669"/>
    <property type="project" value="TreeGrafter"/>
</dbReference>
<dbReference type="SMART" id="SM00448">
    <property type="entry name" value="REC"/>
    <property type="match status" value="1"/>
</dbReference>
<dbReference type="InterPro" id="IPR001867">
    <property type="entry name" value="OmpR/PhoB-type_DNA-bd"/>
</dbReference>
<accession>A0A7W3Y668</accession>
<dbReference type="GO" id="GO:0006355">
    <property type="term" value="P:regulation of DNA-templated transcription"/>
    <property type="evidence" value="ECO:0007669"/>
    <property type="project" value="InterPro"/>
</dbReference>
<dbReference type="InterPro" id="IPR011006">
    <property type="entry name" value="CheY-like_superfamily"/>
</dbReference>
<dbReference type="CDD" id="cd00383">
    <property type="entry name" value="trans_reg_C"/>
    <property type="match status" value="1"/>
</dbReference>